<evidence type="ECO:0000313" key="2">
    <source>
        <dbReference type="EMBL" id="CAJ2512844.1"/>
    </source>
</evidence>
<proteinExistence type="predicted"/>
<sequence>MRVNFNRVAAVATALAVWASAATGAVATHTYSKWMASSIMSRHQGIMTGAGSSSEALQSGFTQKAFTALVAQYPNATDVQQYIETSVAAAAPFLSNATYDAMAYPMDRLSNGNALLTLPSANSTASNRAAAKALHQSIMLNHRNIDGGLWYFTYPQWSYLDGMYSLAPFWTLYSTNAVSRSSNSTAELDDMLFQLDLIWQHTYNSSTGLLVHGYDASLTAVWANPITGASPHVWGRSLGWYAMALVDTLELLPSSPCKYKQDVLNKFQTLMPAIIDAVDQQTGGWWQILDEPGKEGNYIESSGSAMFAYALLKGVRLGYLAGGLASNASEVATRAQGYLTDTFVVKETNGTLSYNGTVSVCSLNSTASYEYYVGQPIQYNSVLGSAAYVLASLEVEKLSA</sequence>
<keyword evidence="3" id="KW-1185">Reference proteome</keyword>
<dbReference type="InterPro" id="IPR052043">
    <property type="entry name" value="PolySaccharide_Degr_Enz"/>
</dbReference>
<comment type="caution">
    <text evidence="2">The sequence shown here is derived from an EMBL/GenBank/DDBJ whole genome shotgun (WGS) entry which is preliminary data.</text>
</comment>
<name>A0AAI8YPW1_9PEZI</name>
<dbReference type="PANTHER" id="PTHR33886:SF11">
    <property type="entry name" value="WALL GLYCOSYL HYDROLASE YTER, PUTATIVE (AFU_ORTHOLOGUE AFUA_2G14630)-RELATED"/>
    <property type="match status" value="1"/>
</dbReference>
<dbReference type="SUPFAM" id="SSF48208">
    <property type="entry name" value="Six-hairpin glycosidases"/>
    <property type="match status" value="1"/>
</dbReference>
<dbReference type="GO" id="GO:0016787">
    <property type="term" value="F:hydrolase activity"/>
    <property type="evidence" value="ECO:0007669"/>
    <property type="project" value="UniProtKB-KW"/>
</dbReference>
<organism evidence="2 3">
    <name type="scientific">Anthostomella pinea</name>
    <dbReference type="NCBI Taxonomy" id="933095"/>
    <lineage>
        <taxon>Eukaryota</taxon>
        <taxon>Fungi</taxon>
        <taxon>Dikarya</taxon>
        <taxon>Ascomycota</taxon>
        <taxon>Pezizomycotina</taxon>
        <taxon>Sordariomycetes</taxon>
        <taxon>Xylariomycetidae</taxon>
        <taxon>Xylariales</taxon>
        <taxon>Xylariaceae</taxon>
        <taxon>Anthostomella</taxon>
    </lineage>
</organism>
<reference evidence="2" key="1">
    <citation type="submission" date="2023-10" db="EMBL/GenBank/DDBJ databases">
        <authorList>
            <person name="Hackl T."/>
        </authorList>
    </citation>
    <scope>NUCLEOTIDE SEQUENCE</scope>
</reference>
<dbReference type="AlphaFoldDB" id="A0AAI8YPW1"/>
<dbReference type="InterPro" id="IPR012341">
    <property type="entry name" value="6hp_glycosidase-like_sf"/>
</dbReference>
<gene>
    <name evidence="2" type="ORF">KHLLAP_LOCUS13312</name>
</gene>
<keyword evidence="1" id="KW-0378">Hydrolase</keyword>
<dbReference type="InterPro" id="IPR008928">
    <property type="entry name" value="6-hairpin_glycosidase_sf"/>
</dbReference>
<protein>
    <submittedName>
        <fullName evidence="2">Uu.00g009630.m01.CDS01</fullName>
    </submittedName>
</protein>
<dbReference type="EMBL" id="CAUWAG010000020">
    <property type="protein sequence ID" value="CAJ2512844.1"/>
    <property type="molecule type" value="Genomic_DNA"/>
</dbReference>
<dbReference type="Gene3D" id="1.50.10.10">
    <property type="match status" value="1"/>
</dbReference>
<accession>A0AAI8YPW1</accession>
<dbReference type="Pfam" id="PF07470">
    <property type="entry name" value="Glyco_hydro_88"/>
    <property type="match status" value="1"/>
</dbReference>
<dbReference type="Proteomes" id="UP001295740">
    <property type="component" value="Unassembled WGS sequence"/>
</dbReference>
<dbReference type="GO" id="GO:0005975">
    <property type="term" value="P:carbohydrate metabolic process"/>
    <property type="evidence" value="ECO:0007669"/>
    <property type="project" value="InterPro"/>
</dbReference>
<evidence type="ECO:0000313" key="3">
    <source>
        <dbReference type="Proteomes" id="UP001295740"/>
    </source>
</evidence>
<dbReference type="InterPro" id="IPR010905">
    <property type="entry name" value="Glyco_hydro_88"/>
</dbReference>
<dbReference type="PANTHER" id="PTHR33886">
    <property type="entry name" value="UNSATURATED RHAMNOGALACTURONAN HYDROLASE (EUROFUNG)"/>
    <property type="match status" value="1"/>
</dbReference>
<evidence type="ECO:0000256" key="1">
    <source>
        <dbReference type="ARBA" id="ARBA00022801"/>
    </source>
</evidence>